<dbReference type="Proteomes" id="UP000713880">
    <property type="component" value="Unassembled WGS sequence"/>
</dbReference>
<dbReference type="Pfam" id="PF10066">
    <property type="entry name" value="DUF2304"/>
    <property type="match status" value="1"/>
</dbReference>
<dbReference type="AlphaFoldDB" id="A0A938X4J0"/>
<feature type="transmembrane region" description="Helical" evidence="1">
    <location>
        <begin position="6"/>
        <end position="24"/>
    </location>
</feature>
<keyword evidence="1" id="KW-0472">Membrane</keyword>
<evidence type="ECO:0000313" key="3">
    <source>
        <dbReference type="Proteomes" id="UP000713880"/>
    </source>
</evidence>
<sequence>MNIRIQIIVGIVVILALVVIVNMIRQKKLELRYALSWLCVGIAVLVLDCFPQLITWLSWKVGIASPVNMLFFFGFCFSLIIIFVLTIAMSRMSIRIKELAQELALFEKEKKEADN</sequence>
<gene>
    <name evidence="2" type="ORF">H6A13_12240</name>
</gene>
<protein>
    <submittedName>
        <fullName evidence="2">DUF2304 domain-containing protein</fullName>
    </submittedName>
</protein>
<reference evidence="2" key="1">
    <citation type="submission" date="2020-08" db="EMBL/GenBank/DDBJ databases">
        <authorList>
            <person name="Cejkova D."/>
            <person name="Kubasova T."/>
            <person name="Jahodarova E."/>
            <person name="Rychlik I."/>
        </authorList>
    </citation>
    <scope>NUCLEOTIDE SEQUENCE</scope>
    <source>
        <strain evidence="2">An420c</strain>
    </source>
</reference>
<comment type="caution">
    <text evidence="2">The sequence shown here is derived from an EMBL/GenBank/DDBJ whole genome shotgun (WGS) entry which is preliminary data.</text>
</comment>
<organism evidence="2 3">
    <name type="scientific">Mordavella massiliensis</name>
    <dbReference type="NCBI Taxonomy" id="1871024"/>
    <lineage>
        <taxon>Bacteria</taxon>
        <taxon>Bacillati</taxon>
        <taxon>Bacillota</taxon>
        <taxon>Clostridia</taxon>
        <taxon>Eubacteriales</taxon>
        <taxon>Clostridiaceae</taxon>
        <taxon>Mordavella</taxon>
    </lineage>
</organism>
<name>A0A938X4J0_9CLOT</name>
<keyword evidence="1" id="KW-0812">Transmembrane</keyword>
<evidence type="ECO:0000256" key="1">
    <source>
        <dbReference type="SAM" id="Phobius"/>
    </source>
</evidence>
<proteinExistence type="predicted"/>
<feature type="transmembrane region" description="Helical" evidence="1">
    <location>
        <begin position="69"/>
        <end position="89"/>
    </location>
</feature>
<feature type="transmembrane region" description="Helical" evidence="1">
    <location>
        <begin position="36"/>
        <end position="57"/>
    </location>
</feature>
<evidence type="ECO:0000313" key="2">
    <source>
        <dbReference type="EMBL" id="MBM6827848.1"/>
    </source>
</evidence>
<dbReference type="EMBL" id="JACJLV010000068">
    <property type="protein sequence ID" value="MBM6827848.1"/>
    <property type="molecule type" value="Genomic_DNA"/>
</dbReference>
<reference evidence="2" key="2">
    <citation type="journal article" date="2021" name="Sci. Rep.">
        <title>The distribution of antibiotic resistance genes in chicken gut microbiota commensals.</title>
        <authorList>
            <person name="Juricova H."/>
            <person name="Matiasovicova J."/>
            <person name="Kubasova T."/>
            <person name="Cejkova D."/>
            <person name="Rychlik I."/>
        </authorList>
    </citation>
    <scope>NUCLEOTIDE SEQUENCE</scope>
    <source>
        <strain evidence="2">An420c</strain>
    </source>
</reference>
<keyword evidence="1" id="KW-1133">Transmembrane helix</keyword>
<dbReference type="InterPro" id="IPR019277">
    <property type="entry name" value="DUF2304"/>
</dbReference>
<accession>A0A938X4J0</accession>
<keyword evidence="3" id="KW-1185">Reference proteome</keyword>
<dbReference type="RefSeq" id="WP_204909823.1">
    <property type="nucleotide sequence ID" value="NZ_JACJLV010000068.1"/>
</dbReference>